<evidence type="ECO:0000256" key="2">
    <source>
        <dbReference type="ARBA" id="ARBA00024609"/>
    </source>
</evidence>
<proteinExistence type="predicted"/>
<evidence type="ECO:0000313" key="4">
    <source>
        <dbReference type="Proteomes" id="UP001595752"/>
    </source>
</evidence>
<sequence>MATMLAVFAHPDDETFICGGTLAKYAYEGHRVVLVCATKGEMGRRMGIPPAATRESLPVIREQELKKACEALRINDLRFLGIRDKLLEIQPFDKLTQSVLDHMIDVKPAAVITFHETLGGHPDHCTIGLATTTAFQMYQERTEDYAKAKLFYVCWPEAAQHARQYGLLPEQITKIEVKPYNSYKLQAFRAHKTQSEIDKWVWKRDKVSLKKFPMYEYFIQAHAPYHSHTDSLL</sequence>
<dbReference type="RefSeq" id="WP_377917927.1">
    <property type="nucleotide sequence ID" value="NZ_JBHRZT010000072.1"/>
</dbReference>
<dbReference type="PANTHER" id="PTHR12993">
    <property type="entry name" value="N-ACETYLGLUCOSAMINYL-PHOSPHATIDYLINOSITOL DE-N-ACETYLASE-RELATED"/>
    <property type="match status" value="1"/>
</dbReference>
<evidence type="ECO:0000256" key="1">
    <source>
        <dbReference type="ARBA" id="ARBA00001947"/>
    </source>
</evidence>
<dbReference type="SUPFAM" id="SSF102588">
    <property type="entry name" value="LmbE-like"/>
    <property type="match status" value="1"/>
</dbReference>
<dbReference type="Gene3D" id="3.40.50.10320">
    <property type="entry name" value="LmbE-like"/>
    <property type="match status" value="1"/>
</dbReference>
<dbReference type="PANTHER" id="PTHR12993:SF11">
    <property type="entry name" value="N-ACETYLGLUCOSAMINYL-PHOSPHATIDYLINOSITOL DE-N-ACETYLASE"/>
    <property type="match status" value="1"/>
</dbReference>
<dbReference type="Pfam" id="PF02585">
    <property type="entry name" value="PIG-L"/>
    <property type="match status" value="1"/>
</dbReference>
<comment type="catalytic activity">
    <reaction evidence="2">
        <text>(S)-malyl N-acetyl-alpha-D-glucosaminide + H2O = (S)-malyl alpha-D-glucosaminide + acetate</text>
        <dbReference type="Rhea" id="RHEA:33411"/>
        <dbReference type="ChEBI" id="CHEBI:15377"/>
        <dbReference type="ChEBI" id="CHEBI:30089"/>
        <dbReference type="ChEBI" id="CHEBI:64870"/>
        <dbReference type="ChEBI" id="CHEBI:64871"/>
    </reaction>
</comment>
<keyword evidence="4" id="KW-1185">Reference proteome</keyword>
<dbReference type="EMBL" id="JBHRZT010000072">
    <property type="protein sequence ID" value="MFC3885510.1"/>
    <property type="molecule type" value="Genomic_DNA"/>
</dbReference>
<accession>A0ABV8B811</accession>
<protein>
    <submittedName>
        <fullName evidence="3">PIG-L family deacetylase</fullName>
    </submittedName>
</protein>
<dbReference type="Proteomes" id="UP001595752">
    <property type="component" value="Unassembled WGS sequence"/>
</dbReference>
<name>A0ABV8B811_9BACI</name>
<evidence type="ECO:0000313" key="3">
    <source>
        <dbReference type="EMBL" id="MFC3885510.1"/>
    </source>
</evidence>
<organism evidence="3 4">
    <name type="scientific">Bacillus songklensis</name>
    <dbReference type="NCBI Taxonomy" id="1069116"/>
    <lineage>
        <taxon>Bacteria</taxon>
        <taxon>Bacillati</taxon>
        <taxon>Bacillota</taxon>
        <taxon>Bacilli</taxon>
        <taxon>Bacillales</taxon>
        <taxon>Bacillaceae</taxon>
        <taxon>Bacillus</taxon>
    </lineage>
</organism>
<comment type="cofactor">
    <cofactor evidence="1">
        <name>Zn(2+)</name>
        <dbReference type="ChEBI" id="CHEBI:29105"/>
    </cofactor>
</comment>
<dbReference type="InterPro" id="IPR003737">
    <property type="entry name" value="GlcNAc_PI_deacetylase-related"/>
</dbReference>
<reference evidence="4" key="1">
    <citation type="journal article" date="2019" name="Int. J. Syst. Evol. Microbiol.">
        <title>The Global Catalogue of Microorganisms (GCM) 10K type strain sequencing project: providing services to taxonomists for standard genome sequencing and annotation.</title>
        <authorList>
            <consortium name="The Broad Institute Genomics Platform"/>
            <consortium name="The Broad Institute Genome Sequencing Center for Infectious Disease"/>
            <person name="Wu L."/>
            <person name="Ma J."/>
        </authorList>
    </citation>
    <scope>NUCLEOTIDE SEQUENCE [LARGE SCALE GENOMIC DNA]</scope>
    <source>
        <strain evidence="4">CCUG 61889</strain>
    </source>
</reference>
<gene>
    <name evidence="3" type="ORF">ACFOU2_19350</name>
</gene>
<comment type="caution">
    <text evidence="3">The sequence shown here is derived from an EMBL/GenBank/DDBJ whole genome shotgun (WGS) entry which is preliminary data.</text>
</comment>
<dbReference type="InterPro" id="IPR024078">
    <property type="entry name" value="LmbE-like_dom_sf"/>
</dbReference>